<dbReference type="EMBL" id="CDMC01000001">
    <property type="protein sequence ID" value="CEL01839.1"/>
    <property type="molecule type" value="Genomic_DNA"/>
</dbReference>
<proteinExistence type="predicted"/>
<accession>A0A0U5FXM9</accession>
<protein>
    <submittedName>
        <fullName evidence="1">Uncharacterized protein</fullName>
    </submittedName>
</protein>
<dbReference type="OrthoDB" id="5402033at2759"/>
<reference evidence="2" key="1">
    <citation type="journal article" date="2016" name="Genome Announc.">
        <title>Draft genome sequences of fungus Aspergillus calidoustus.</title>
        <authorList>
            <person name="Horn F."/>
            <person name="Linde J."/>
            <person name="Mattern D.J."/>
            <person name="Walther G."/>
            <person name="Guthke R."/>
            <person name="Scherlach K."/>
            <person name="Martin K."/>
            <person name="Brakhage A.A."/>
            <person name="Petzke L."/>
            <person name="Valiante V."/>
        </authorList>
    </citation>
    <scope>NUCLEOTIDE SEQUENCE [LARGE SCALE GENOMIC DNA]</scope>
    <source>
        <strain evidence="2">SF006504</strain>
    </source>
</reference>
<evidence type="ECO:0000313" key="1">
    <source>
        <dbReference type="EMBL" id="CEL01839.1"/>
    </source>
</evidence>
<dbReference type="Proteomes" id="UP000054771">
    <property type="component" value="Unassembled WGS sequence"/>
</dbReference>
<name>A0A0U5FXM9_ASPCI</name>
<keyword evidence="2" id="KW-1185">Reference proteome</keyword>
<gene>
    <name evidence="1" type="ORF">ASPCAL01415</name>
</gene>
<evidence type="ECO:0000313" key="2">
    <source>
        <dbReference type="Proteomes" id="UP000054771"/>
    </source>
</evidence>
<sequence>MALDMEIDPPTYQFGNLPKLPLEVLDQINEYITGGNPHKPYYFGSVDPALCCVNSLWNRIFTPLLYTQFSYHGNINNAWSLWGFLRTLSERPDLAAQVNELTITTWDIYEPFVPEDMAWESNFISRCSHLFLAEAESSQGGLRAYLTQAGHIRAAYREHMKAWHANAHYMWNQQWIAPLLLAFAMPQMPNTLPDSILTNADRTLYNGQMHTGYQGPLAALTIALCPKLRRLNMDLWDLGQDLWFSRVLGYATGRNPVPPALANHRPMQNVEVVRLAARMIKPIGSPVQRGSADIADFYKLPAIRELTWLNSVMPRLYDPPRPGTETTSPIQNLTITGDIRPGPQIPSLLPWMQNLRQLSLKLTGRYMQTIHDPAEGPILWSWLWQQLYAFKDQLEFLDLYQRPFPLTGSEPFVFETMVKGVKDGKEMVEMDGFCPPLAKFTKLVQLNITPLGLYGYNCQHAEGKRFRAHLPPKLISLGLYTDDDGYWVETYIPLLATELENTALGGSEVEGGTLKAIVVDDPKSGENIPSGKLKAAARRLGMFYSGEARTFLFFAGAETIWGDMNDDVYRKIVLESGGEERQPKRVIPKGMVVHDVRGVLRF</sequence>
<dbReference type="AlphaFoldDB" id="A0A0U5FXM9"/>
<organism evidence="1 2">
    <name type="scientific">Aspergillus calidoustus</name>
    <dbReference type="NCBI Taxonomy" id="454130"/>
    <lineage>
        <taxon>Eukaryota</taxon>
        <taxon>Fungi</taxon>
        <taxon>Dikarya</taxon>
        <taxon>Ascomycota</taxon>
        <taxon>Pezizomycotina</taxon>
        <taxon>Eurotiomycetes</taxon>
        <taxon>Eurotiomycetidae</taxon>
        <taxon>Eurotiales</taxon>
        <taxon>Aspergillaceae</taxon>
        <taxon>Aspergillus</taxon>
        <taxon>Aspergillus subgen. Nidulantes</taxon>
    </lineage>
</organism>